<evidence type="ECO:0000313" key="15">
    <source>
        <dbReference type="EMBL" id="AXQ04773.1"/>
    </source>
</evidence>
<evidence type="ECO:0000256" key="11">
    <source>
        <dbReference type="ARBA" id="ARBA00023296"/>
    </source>
</evidence>
<proteinExistence type="inferred from homology"/>
<keyword evidence="7" id="KW-0261">Viral envelope protein</keyword>
<dbReference type="GO" id="GO:0019031">
    <property type="term" value="C:viral envelope"/>
    <property type="evidence" value="ECO:0007669"/>
    <property type="project" value="UniProtKB-KW"/>
</dbReference>
<sequence>MITFFYFAFSSLSSWAAAEHLLFPISVDLQWHPTMTSNLKCPSGQKYHKINTGVRIPVKIPNLGNSPSVSGHVCTATILTTSCSTGFFGGTTLTLLSSPSTLTESECQDSISEYLIGNIMSNEHPSPVCSWMKNSSTSRKIITVTPMRVYYDPYHNKLLSSIFLTGECTSSFCLTVFGNKVWISSESITSYCKDRHMEPSSLILYQSNKTFSVLWSSELDTSSLVAPCIMTFCGEKGIRFDTGNWVALDKAEIPRIDWVGEYFYNLVDCPVDSTINIVDQQERLHYAMLSLTENFFDEECMLTKSKLNDGLRVSRIELQTFIPRVPGYFPVYMYSPGSFLVSTSKYKLVNAVPVSEFPYVGFFDHDGREYTWNYWKVSNVTNIIDGPNGLYVINKTLIYGMNDIDEYKTIYQLSGKHKILTIDQLENKSSAPLVFPSSVDYQFSDDASLSDVVWNSSKHFMLYIMIILSVLMSAIWLIFLCLKKQHFIKRSVLPIKPSQLDREMEFFRP</sequence>
<dbReference type="InterPro" id="IPR055447">
    <property type="entry name" value="Rhabdo_glycop_CD"/>
</dbReference>
<comment type="subcellular location">
    <subcellularLocation>
        <location evidence="1">Virion membrane</location>
        <topology evidence="1">Single-pass type I membrane protein</topology>
    </subcellularLocation>
</comment>
<dbReference type="Pfam" id="PF00974">
    <property type="entry name" value="Rhabdo_glycop_FD"/>
    <property type="match status" value="1"/>
</dbReference>
<dbReference type="GO" id="GO:0046718">
    <property type="term" value="P:symbiont entry into host cell"/>
    <property type="evidence" value="ECO:0007669"/>
    <property type="project" value="UniProtKB-KW"/>
</dbReference>
<feature type="domain" description="Spike glycoprotein fusion" evidence="13">
    <location>
        <begin position="69"/>
        <end position="168"/>
    </location>
</feature>
<evidence type="ECO:0000256" key="6">
    <source>
        <dbReference type="ARBA" id="ARBA00022844"/>
    </source>
</evidence>
<evidence type="ECO:0000313" key="16">
    <source>
        <dbReference type="Proteomes" id="UP000281126"/>
    </source>
</evidence>
<keyword evidence="16" id="KW-1185">Reference proteome</keyword>
<dbReference type="Pfam" id="PF24833">
    <property type="entry name" value="Rhabdo_glycop_CD"/>
    <property type="match status" value="1"/>
</dbReference>
<keyword evidence="9 12" id="KW-0472">Membrane</keyword>
<keyword evidence="5" id="KW-1161">Viral attachment to host cell</keyword>
<evidence type="ECO:0000256" key="1">
    <source>
        <dbReference type="ARBA" id="ARBA00004563"/>
    </source>
</evidence>
<evidence type="ECO:0000256" key="8">
    <source>
        <dbReference type="ARBA" id="ARBA00022989"/>
    </source>
</evidence>
<evidence type="ECO:0000259" key="13">
    <source>
        <dbReference type="Pfam" id="PF00974"/>
    </source>
</evidence>
<feature type="domain" description="Spike glycoprotein G central" evidence="14">
    <location>
        <begin position="268"/>
        <end position="389"/>
    </location>
</feature>
<evidence type="ECO:0000256" key="10">
    <source>
        <dbReference type="ARBA" id="ARBA00023180"/>
    </source>
</evidence>
<dbReference type="GO" id="GO:0019062">
    <property type="term" value="P:virion attachment to host cell"/>
    <property type="evidence" value="ECO:0007669"/>
    <property type="project" value="UniProtKB-KW"/>
</dbReference>
<dbReference type="Proteomes" id="UP000281126">
    <property type="component" value="Segment"/>
</dbReference>
<evidence type="ECO:0000256" key="12">
    <source>
        <dbReference type="SAM" id="Phobius"/>
    </source>
</evidence>
<dbReference type="InterPro" id="IPR001903">
    <property type="entry name" value="Rhabdo_glycop_FD"/>
</dbReference>
<accession>A0A346M1Z8</accession>
<keyword evidence="10" id="KW-0325">Glycoprotein</keyword>
<keyword evidence="6" id="KW-0946">Virion</keyword>
<comment type="similarity">
    <text evidence="2">Belongs to the novirhabdovirus glycoprotein family.</text>
</comment>
<evidence type="ECO:0000256" key="5">
    <source>
        <dbReference type="ARBA" id="ARBA00022804"/>
    </source>
</evidence>
<organism evidence="15">
    <name type="scientific">Culex rhabdo-like virus Los Angeles</name>
    <dbReference type="NCBI Taxonomy" id="2849718"/>
    <lineage>
        <taxon>Viruses</taxon>
        <taxon>Riboviria</taxon>
        <taxon>Orthornavirae</taxon>
        <taxon>Negarnaviricota</taxon>
        <taxon>Haploviricotina</taxon>
        <taxon>Monjiviricetes</taxon>
        <taxon>Mononegavirales</taxon>
        <taxon>Rhabdoviridae</taxon>
        <taxon>Alpharhabdovirinae</taxon>
        <taxon>Ohlsrhavirus</taxon>
        <taxon>Ohlsrhavirus angeles</taxon>
    </lineage>
</organism>
<dbReference type="SUPFAM" id="SSF161008">
    <property type="entry name" value="Viral glycoprotein ectodomain-like"/>
    <property type="match status" value="1"/>
</dbReference>
<feature type="transmembrane region" description="Helical" evidence="12">
    <location>
        <begin position="460"/>
        <end position="482"/>
    </location>
</feature>
<dbReference type="Gene3D" id="2.30.29.130">
    <property type="match status" value="1"/>
</dbReference>
<dbReference type="GO" id="GO:0055036">
    <property type="term" value="C:virion membrane"/>
    <property type="evidence" value="ECO:0007669"/>
    <property type="project" value="UniProtKB-SubCell"/>
</dbReference>
<keyword evidence="8 12" id="KW-1133">Transmembrane helix</keyword>
<dbReference type="InterPro" id="IPR002417">
    <property type="entry name" value="Spike_prot"/>
</dbReference>
<evidence type="ECO:0000256" key="4">
    <source>
        <dbReference type="ARBA" id="ARBA00022729"/>
    </source>
</evidence>
<evidence type="ECO:0000256" key="3">
    <source>
        <dbReference type="ARBA" id="ARBA00022692"/>
    </source>
</evidence>
<protein>
    <submittedName>
        <fullName evidence="15">Glycoprotein</fullName>
    </submittedName>
</protein>
<keyword evidence="3 12" id="KW-0812">Transmembrane</keyword>
<dbReference type="PRINTS" id="PR00796">
    <property type="entry name" value="SPIKEPROTEIN"/>
</dbReference>
<evidence type="ECO:0000256" key="2">
    <source>
        <dbReference type="ARBA" id="ARBA00010356"/>
    </source>
</evidence>
<name>A0A346M1Z8_9RHAB</name>
<evidence type="ECO:0000259" key="14">
    <source>
        <dbReference type="Pfam" id="PF24833"/>
    </source>
</evidence>
<evidence type="ECO:0000256" key="9">
    <source>
        <dbReference type="ARBA" id="ARBA00023136"/>
    </source>
</evidence>
<evidence type="ECO:0000256" key="7">
    <source>
        <dbReference type="ARBA" id="ARBA00022879"/>
    </source>
</evidence>
<keyword evidence="4" id="KW-0732">Signal</keyword>
<keyword evidence="5" id="KW-0945">Host-virus interaction</keyword>
<keyword evidence="11" id="KW-1160">Virus entry into host cell</keyword>
<reference evidence="15" key="1">
    <citation type="journal article" date="2018" name="Virology">
        <title>Virome of &gt;12 thousand Culex mosquitoes from throughout California.</title>
        <authorList>
            <person name="Sadeghi M."/>
            <person name="Altan E."/>
            <person name="Deng X."/>
            <person name="Barker C.M."/>
            <person name="Fang Y."/>
            <person name="Coffey L.L."/>
            <person name="Delwart E."/>
        </authorList>
    </citation>
    <scope>NUCLEOTIDE SEQUENCE [LARGE SCALE GENOMIC DNA]</scope>
    <source>
        <strain evidence="15">CRVL/Los Angeles</strain>
    </source>
</reference>
<dbReference type="EMBL" id="MH188003">
    <property type="protein sequence ID" value="AXQ04773.1"/>
    <property type="molecule type" value="Genomic_RNA"/>
</dbReference>